<evidence type="ECO:0000313" key="1">
    <source>
        <dbReference type="EMBL" id="SCB77396.1"/>
    </source>
</evidence>
<keyword evidence="2" id="KW-1185">Reference proteome</keyword>
<gene>
    <name evidence="1" type="ORF">GA0061081_101251</name>
</gene>
<protein>
    <submittedName>
        <fullName evidence="1">Uncharacterized protein</fullName>
    </submittedName>
</protein>
<organism evidence="1 2">
    <name type="scientific">Gilliamella bombicola</name>
    <dbReference type="NCBI Taxonomy" id="1798182"/>
    <lineage>
        <taxon>Bacteria</taxon>
        <taxon>Pseudomonadati</taxon>
        <taxon>Pseudomonadota</taxon>
        <taxon>Gammaproteobacteria</taxon>
        <taxon>Orbales</taxon>
        <taxon>Orbaceae</taxon>
        <taxon>Gilliamella</taxon>
    </lineage>
</organism>
<dbReference type="AlphaFoldDB" id="A0A1C3Z4X0"/>
<name>A0A1C3Z4X0_9GAMM</name>
<accession>A0A1C3Z4X0</accession>
<proteinExistence type="predicted"/>
<reference evidence="2" key="1">
    <citation type="submission" date="2016-08" db="EMBL/GenBank/DDBJ databases">
        <authorList>
            <person name="Varghese N."/>
            <person name="Submissions Spin"/>
        </authorList>
    </citation>
    <scope>NUCLEOTIDE SEQUENCE [LARGE SCALE GENOMIC DNA]</scope>
    <source>
        <strain evidence="2">R-53248</strain>
    </source>
</reference>
<evidence type="ECO:0000313" key="2">
    <source>
        <dbReference type="Proteomes" id="UP000199670"/>
    </source>
</evidence>
<dbReference type="EMBL" id="FMAQ01000001">
    <property type="protein sequence ID" value="SCB77396.1"/>
    <property type="molecule type" value="Genomic_DNA"/>
</dbReference>
<dbReference type="Proteomes" id="UP000199670">
    <property type="component" value="Unassembled WGS sequence"/>
</dbReference>
<sequence length="541" mass="58868">MRYHGWNQTYALSLFQYHRSLKQTSSSLSKPSSLAPSSGLSSRFKLLSPLSKFSLAFAGLLLLPCSFSTHALSTYTSKVIEGSAPYLTFDGGRIKATSTDSLLSIKLQDGRVIRPSTNTSSAANPIRLPYAGSTLGDIDMLIPSSVNSVSLSDLVTRYNYWGDDDGDGQGANGITATGSISVSFTDKNGHTVSRSDTLDICDAPYKVTLSSTGGSLATQYGVPNSRIFRGSSAVYYINLNSQQPKICYARPDLKFGSYSYGDDLHYAGPANIWNRKKGFLVQSTSSSSYSRNFPTTAADGLYFDLDIAGVDGGQLTWSSASHGGITATVSWTRPHSGTFIPPGGQPIEADSWITDKSKNVTRVTIIGPKADSSRIQSSNPSSLTVPSLPQTFELVGRDNRGNEVKYGFVLRQWFINRRNKMETLSNQISWCNRLGYRLPKVNDLTNAKCGVDNSWFSCIHGIDGTTPSSGGNYYQRHIGAGFFTEWGLMYNYVDAGFVVSYYWAGDISGPVSRASAYDGRIYVYAHDHSQSYTELAVCTTP</sequence>
<dbReference type="RefSeq" id="WP_091346329.1">
    <property type="nucleotide sequence ID" value="NZ_FMAQ01000001.1"/>
</dbReference>